<accession>A0A653B252</accession>
<reference evidence="1" key="1">
    <citation type="submission" date="2018-11" db="EMBL/GenBank/DDBJ databases">
        <authorList>
            <consortium name="Genoscope - CEA"/>
            <person name="William W."/>
        </authorList>
    </citation>
    <scope>NUCLEOTIDE SEQUENCE [LARGE SCALE GENOMIC DNA]</scope>
    <source>
        <strain evidence="1">T9AD</strain>
    </source>
</reference>
<sequence>MAPDCIRATALQRIGNWRVAPALRIRRMHSPYTVSRDALSQPFAAEAAPTDIVADRRCVARMKSGEQVP</sequence>
<dbReference type="EMBL" id="LR130779">
    <property type="protein sequence ID" value="VDN62738.1"/>
    <property type="molecule type" value="Genomic_DNA"/>
</dbReference>
<evidence type="ECO:0000313" key="1">
    <source>
        <dbReference type="EMBL" id="VDN62738.1"/>
    </source>
</evidence>
<organism evidence="1">
    <name type="scientific">Ectopseudomonas oleovorans</name>
    <name type="common">Pseudomonas oleovorans</name>
    <dbReference type="NCBI Taxonomy" id="301"/>
    <lineage>
        <taxon>Bacteria</taxon>
        <taxon>Pseudomonadati</taxon>
        <taxon>Pseudomonadota</taxon>
        <taxon>Gammaproteobacteria</taxon>
        <taxon>Pseudomonadales</taxon>
        <taxon>Pseudomonadaceae</taxon>
        <taxon>Ectopseudomonas</taxon>
    </lineage>
</organism>
<gene>
    <name evidence="1" type="ORF">POT9AD_1758</name>
</gene>
<protein>
    <submittedName>
        <fullName evidence="1">Uncharacterized protein</fullName>
    </submittedName>
</protein>
<proteinExistence type="predicted"/>
<dbReference type="AlphaFoldDB" id="A0A653B252"/>
<name>A0A653B252_ECTOL</name>